<reference evidence="2" key="1">
    <citation type="journal article" date="2012" name="Nature">
        <title>The oyster genome reveals stress adaptation and complexity of shell formation.</title>
        <authorList>
            <person name="Zhang G."/>
            <person name="Fang X."/>
            <person name="Guo X."/>
            <person name="Li L."/>
            <person name="Luo R."/>
            <person name="Xu F."/>
            <person name="Yang P."/>
            <person name="Zhang L."/>
            <person name="Wang X."/>
            <person name="Qi H."/>
            <person name="Xiong Z."/>
            <person name="Que H."/>
            <person name="Xie Y."/>
            <person name="Holland P.W."/>
            <person name="Paps J."/>
            <person name="Zhu Y."/>
            <person name="Wu F."/>
            <person name="Chen Y."/>
            <person name="Wang J."/>
            <person name="Peng C."/>
            <person name="Meng J."/>
            <person name="Yang L."/>
            <person name="Liu J."/>
            <person name="Wen B."/>
            <person name="Zhang N."/>
            <person name="Huang Z."/>
            <person name="Zhu Q."/>
            <person name="Feng Y."/>
            <person name="Mount A."/>
            <person name="Hedgecock D."/>
            <person name="Xu Z."/>
            <person name="Liu Y."/>
            <person name="Domazet-Loso T."/>
            <person name="Du Y."/>
            <person name="Sun X."/>
            <person name="Zhang S."/>
            <person name="Liu B."/>
            <person name="Cheng P."/>
            <person name="Jiang X."/>
            <person name="Li J."/>
            <person name="Fan D."/>
            <person name="Wang W."/>
            <person name="Fu W."/>
            <person name="Wang T."/>
            <person name="Wang B."/>
            <person name="Zhang J."/>
            <person name="Peng Z."/>
            <person name="Li Y."/>
            <person name="Li N."/>
            <person name="Wang J."/>
            <person name="Chen M."/>
            <person name="He Y."/>
            <person name="Tan F."/>
            <person name="Song X."/>
            <person name="Zheng Q."/>
            <person name="Huang R."/>
            <person name="Yang H."/>
            <person name="Du X."/>
            <person name="Chen L."/>
            <person name="Yang M."/>
            <person name="Gaffney P.M."/>
            <person name="Wang S."/>
            <person name="Luo L."/>
            <person name="She Z."/>
            <person name="Ming Y."/>
            <person name="Huang W."/>
            <person name="Zhang S."/>
            <person name="Huang B."/>
            <person name="Zhang Y."/>
            <person name="Qu T."/>
            <person name="Ni P."/>
            <person name="Miao G."/>
            <person name="Wang J."/>
            <person name="Wang Q."/>
            <person name="Steinberg C.E."/>
            <person name="Wang H."/>
            <person name="Li N."/>
            <person name="Qian L."/>
            <person name="Zhang G."/>
            <person name="Li Y."/>
            <person name="Yang H."/>
            <person name="Liu X."/>
            <person name="Wang J."/>
            <person name="Yin Y."/>
            <person name="Wang J."/>
        </authorList>
    </citation>
    <scope>NUCLEOTIDE SEQUENCE [LARGE SCALE GENOMIC DNA]</scope>
    <source>
        <strain evidence="2">05x7-T-G4-1.051#20</strain>
    </source>
</reference>
<dbReference type="EMBL" id="JH823218">
    <property type="protein sequence ID" value="EKC41015.1"/>
    <property type="molecule type" value="Genomic_DNA"/>
</dbReference>
<accession>K1RHM9</accession>
<feature type="compositionally biased region" description="Polar residues" evidence="1">
    <location>
        <begin position="7"/>
        <end position="36"/>
    </location>
</feature>
<organism evidence="2">
    <name type="scientific">Magallana gigas</name>
    <name type="common">Pacific oyster</name>
    <name type="synonym">Crassostrea gigas</name>
    <dbReference type="NCBI Taxonomy" id="29159"/>
    <lineage>
        <taxon>Eukaryota</taxon>
        <taxon>Metazoa</taxon>
        <taxon>Spiralia</taxon>
        <taxon>Lophotrochozoa</taxon>
        <taxon>Mollusca</taxon>
        <taxon>Bivalvia</taxon>
        <taxon>Autobranchia</taxon>
        <taxon>Pteriomorphia</taxon>
        <taxon>Ostreida</taxon>
        <taxon>Ostreoidea</taxon>
        <taxon>Ostreidae</taxon>
        <taxon>Magallana</taxon>
    </lineage>
</organism>
<dbReference type="HOGENOM" id="CLU_1798312_0_0_1"/>
<dbReference type="InParanoid" id="K1RHM9"/>
<protein>
    <submittedName>
        <fullName evidence="2">Uncharacterized protein</fullName>
    </submittedName>
</protein>
<evidence type="ECO:0000256" key="1">
    <source>
        <dbReference type="SAM" id="MobiDB-lite"/>
    </source>
</evidence>
<name>K1RHM9_MAGGI</name>
<feature type="region of interest" description="Disordered" evidence="1">
    <location>
        <begin position="1"/>
        <end position="36"/>
    </location>
</feature>
<sequence>MKGLKVQTMNSSNGYLSSGPNREDLQSGNSRTQLPQCTDPATILELTLKISNLYWRGQSERHPTESASLIVFMDSEFSDEFIVRFPTSHQPPDHIRYITRAVRSVARQLPRTEGTTDWEPLIHTHASLNQGSGLERNFNQRIHR</sequence>
<proteinExistence type="predicted"/>
<dbReference type="AlphaFoldDB" id="K1RHM9"/>
<gene>
    <name evidence="2" type="ORF">CGI_10025319</name>
</gene>
<evidence type="ECO:0000313" key="2">
    <source>
        <dbReference type="EMBL" id="EKC41015.1"/>
    </source>
</evidence>